<dbReference type="RefSeq" id="WP_129016549.1">
    <property type="nucleotide sequence ID" value="NZ_SDDZ01000003.1"/>
</dbReference>
<dbReference type="EMBL" id="SDDZ01000003">
    <property type="protein sequence ID" value="RXJ50430.1"/>
    <property type="molecule type" value="Genomic_DNA"/>
</dbReference>
<dbReference type="OrthoDB" id="1371024at2"/>
<proteinExistence type="predicted"/>
<name>A0A4Q0XGV4_9FLAO</name>
<gene>
    <name evidence="1" type="ORF">ESZ48_06580</name>
</gene>
<accession>A0A4Q0XGV4</accession>
<comment type="caution">
    <text evidence="1">The sequence shown here is derived from an EMBL/GenBank/DDBJ whole genome shotgun (WGS) entry which is preliminary data.</text>
</comment>
<keyword evidence="2" id="KW-1185">Reference proteome</keyword>
<protein>
    <submittedName>
        <fullName evidence="1">Uncharacterized protein</fullName>
    </submittedName>
</protein>
<sequence length="152" mass="17583">MININSESEFESHIRNEVLPLSINENYKLFDFKKAVDLLIARNGQNPKLFFLEVKYHQKHHGHLGVGQGKGGGFQPEVLRDKSDYFETNMRWILGSEGSDDYWFVDNATIRKYLNAGVIGPKYNGIRKTFFTEVSSIAKSELIIQIQTWIER</sequence>
<reference evidence="1 2" key="1">
    <citation type="submission" date="2019-01" db="EMBL/GenBank/DDBJ databases">
        <title>Genome sequence of the Antarctic species Gelidibacter gilvus ACAM 158(T).</title>
        <authorList>
            <person name="Bowman J.P."/>
        </authorList>
    </citation>
    <scope>NUCLEOTIDE SEQUENCE [LARGE SCALE GENOMIC DNA]</scope>
    <source>
        <strain evidence="1 2">IC158</strain>
    </source>
</reference>
<evidence type="ECO:0000313" key="2">
    <source>
        <dbReference type="Proteomes" id="UP000289792"/>
    </source>
</evidence>
<organism evidence="1 2">
    <name type="scientific">Gelidibacter gilvus</name>
    <dbReference type="NCBI Taxonomy" id="59602"/>
    <lineage>
        <taxon>Bacteria</taxon>
        <taxon>Pseudomonadati</taxon>
        <taxon>Bacteroidota</taxon>
        <taxon>Flavobacteriia</taxon>
        <taxon>Flavobacteriales</taxon>
        <taxon>Flavobacteriaceae</taxon>
        <taxon>Gelidibacter</taxon>
    </lineage>
</organism>
<dbReference type="AlphaFoldDB" id="A0A4Q0XGV4"/>
<dbReference type="Proteomes" id="UP000289792">
    <property type="component" value="Unassembled WGS sequence"/>
</dbReference>
<evidence type="ECO:0000313" key="1">
    <source>
        <dbReference type="EMBL" id="RXJ50430.1"/>
    </source>
</evidence>